<organism evidence="4 5">
    <name type="scientific">Eiseniibacteriota bacterium</name>
    <dbReference type="NCBI Taxonomy" id="2212470"/>
    <lineage>
        <taxon>Bacteria</taxon>
        <taxon>Candidatus Eiseniibacteriota</taxon>
    </lineage>
</organism>
<dbReference type="EMBL" id="VBOT01000038">
    <property type="protein sequence ID" value="TMQ52259.1"/>
    <property type="molecule type" value="Genomic_DNA"/>
</dbReference>
<feature type="region of interest" description="Disordered" evidence="2">
    <location>
        <begin position="184"/>
        <end position="205"/>
    </location>
</feature>
<keyword evidence="3" id="KW-0732">Signal</keyword>
<dbReference type="Proteomes" id="UP000320184">
    <property type="component" value="Unassembled WGS sequence"/>
</dbReference>
<gene>
    <name evidence="4" type="ORF">E6K73_03235</name>
</gene>
<keyword evidence="1" id="KW-0802">TPR repeat</keyword>
<evidence type="ECO:0000256" key="3">
    <source>
        <dbReference type="SAM" id="SignalP"/>
    </source>
</evidence>
<dbReference type="Pfam" id="PF14559">
    <property type="entry name" value="TPR_19"/>
    <property type="match status" value="1"/>
</dbReference>
<feature type="region of interest" description="Disordered" evidence="2">
    <location>
        <begin position="23"/>
        <end position="53"/>
    </location>
</feature>
<dbReference type="PROSITE" id="PS50005">
    <property type="entry name" value="TPR"/>
    <property type="match status" value="1"/>
</dbReference>
<dbReference type="SMART" id="SM00028">
    <property type="entry name" value="TPR"/>
    <property type="match status" value="2"/>
</dbReference>
<evidence type="ECO:0000313" key="5">
    <source>
        <dbReference type="Proteomes" id="UP000320184"/>
    </source>
</evidence>
<reference evidence="4 5" key="1">
    <citation type="journal article" date="2019" name="Nat. Microbiol.">
        <title>Mediterranean grassland soil C-N compound turnover is dependent on rainfall and depth, and is mediated by genomically divergent microorganisms.</title>
        <authorList>
            <person name="Diamond S."/>
            <person name="Andeer P.F."/>
            <person name="Li Z."/>
            <person name="Crits-Christoph A."/>
            <person name="Burstein D."/>
            <person name="Anantharaman K."/>
            <person name="Lane K.R."/>
            <person name="Thomas B.C."/>
            <person name="Pan C."/>
            <person name="Northen T.R."/>
            <person name="Banfield J.F."/>
        </authorList>
    </citation>
    <scope>NUCLEOTIDE SEQUENCE [LARGE SCALE GENOMIC DNA]</scope>
    <source>
        <strain evidence="4">WS_3</strain>
    </source>
</reference>
<sequence>MRKHLVVAILLIGSVAAGQALCSMGGGPKEPPQPSGNPEPGTSAEAPTTRQEAERIYGDAYNDVDKAKKDLAAGKKKNADKRFKKSRERGERAVELDSTYYEAWNLVGFCARKLSDYDKSLAAYDRCLGLKPDYAPAREYLGEALVELGKVDKAREQLAWLERLNATEQRDGLKSMIDSWVAAHPDQAMPNPAPDSSAVDTTTSH</sequence>
<dbReference type="InterPro" id="IPR011990">
    <property type="entry name" value="TPR-like_helical_dom_sf"/>
</dbReference>
<evidence type="ECO:0000313" key="4">
    <source>
        <dbReference type="EMBL" id="TMQ52259.1"/>
    </source>
</evidence>
<name>A0A538SLK5_UNCEI</name>
<evidence type="ECO:0000256" key="1">
    <source>
        <dbReference type="PROSITE-ProRule" id="PRU00339"/>
    </source>
</evidence>
<dbReference type="Gene3D" id="1.25.40.10">
    <property type="entry name" value="Tetratricopeptide repeat domain"/>
    <property type="match status" value="1"/>
</dbReference>
<feature type="repeat" description="TPR" evidence="1">
    <location>
        <begin position="101"/>
        <end position="134"/>
    </location>
</feature>
<proteinExistence type="predicted"/>
<feature type="signal peptide" evidence="3">
    <location>
        <begin position="1"/>
        <end position="20"/>
    </location>
</feature>
<evidence type="ECO:0000256" key="2">
    <source>
        <dbReference type="SAM" id="MobiDB-lite"/>
    </source>
</evidence>
<dbReference type="SUPFAM" id="SSF48452">
    <property type="entry name" value="TPR-like"/>
    <property type="match status" value="1"/>
</dbReference>
<dbReference type="InterPro" id="IPR019734">
    <property type="entry name" value="TPR_rpt"/>
</dbReference>
<protein>
    <submittedName>
        <fullName evidence="4">Tetratricopeptide repeat protein</fullName>
    </submittedName>
</protein>
<dbReference type="AlphaFoldDB" id="A0A538SLK5"/>
<comment type="caution">
    <text evidence="4">The sequence shown here is derived from an EMBL/GenBank/DDBJ whole genome shotgun (WGS) entry which is preliminary data.</text>
</comment>
<feature type="chain" id="PRO_5022006571" evidence="3">
    <location>
        <begin position="21"/>
        <end position="205"/>
    </location>
</feature>
<accession>A0A538SLK5</accession>